<evidence type="ECO:0000313" key="3">
    <source>
        <dbReference type="EMBL" id="GAA4401758.1"/>
    </source>
</evidence>
<dbReference type="InterPro" id="IPR002575">
    <property type="entry name" value="Aminoglycoside_PTrfase"/>
</dbReference>
<dbReference type="RefSeq" id="WP_344999686.1">
    <property type="nucleotide sequence ID" value="NZ_BAABFR010000091.1"/>
</dbReference>
<sequence>MTKDGGFKKVVRQHAQDTGQRYTEALTDLEGIGGRMHHEPAGARLLAHLHDCYDIAPVAAARLSVHKTYVFRIDRKDGDPWVARAFPPARRRAAVEGDAAILRFLERQGYPAERLAAEDAVSDFDGSAVLVTRFIEGGRLPDGAQKFAMMGDLLGRLHALPDGESVSRPGGATGEDPTREGAPRHDLLAALAFLDAVDTKVPASERKRFERLRNEVRSADDGHGLPEALLHGNLLHAPDHAILSEHGPVAINWKASGRGPRIADLAYLIWGTGSWNPRRPNQEHIDAAVGTYRRHIQPTNDELDRLEAVMYIRTLYLTSFGYRRAVANGSPFDEWGFIGPRDYFSATAAATRAAFRR</sequence>
<dbReference type="Pfam" id="PF01636">
    <property type="entry name" value="APH"/>
    <property type="match status" value="1"/>
</dbReference>
<protein>
    <recommendedName>
        <fullName evidence="2">Aminoglycoside phosphotransferase domain-containing protein</fullName>
    </recommendedName>
</protein>
<accession>A0ABP8K911</accession>
<feature type="domain" description="Aminoglycoside phosphotransferase" evidence="2">
    <location>
        <begin position="71"/>
        <end position="294"/>
    </location>
</feature>
<name>A0ABP8K911_9ACTN</name>
<dbReference type="EMBL" id="BAABFR010000091">
    <property type="protein sequence ID" value="GAA4401758.1"/>
    <property type="molecule type" value="Genomic_DNA"/>
</dbReference>
<feature type="region of interest" description="Disordered" evidence="1">
    <location>
        <begin position="160"/>
        <end position="182"/>
    </location>
</feature>
<evidence type="ECO:0000259" key="2">
    <source>
        <dbReference type="Pfam" id="PF01636"/>
    </source>
</evidence>
<reference evidence="4" key="1">
    <citation type="journal article" date="2019" name="Int. J. Syst. Evol. Microbiol.">
        <title>The Global Catalogue of Microorganisms (GCM) 10K type strain sequencing project: providing services to taxonomists for standard genome sequencing and annotation.</title>
        <authorList>
            <consortium name="The Broad Institute Genomics Platform"/>
            <consortium name="The Broad Institute Genome Sequencing Center for Infectious Disease"/>
            <person name="Wu L."/>
            <person name="Ma J."/>
        </authorList>
    </citation>
    <scope>NUCLEOTIDE SEQUENCE [LARGE SCALE GENOMIC DNA]</scope>
    <source>
        <strain evidence="4">JCM 17688</strain>
    </source>
</reference>
<dbReference type="InterPro" id="IPR011009">
    <property type="entry name" value="Kinase-like_dom_sf"/>
</dbReference>
<dbReference type="SUPFAM" id="SSF56112">
    <property type="entry name" value="Protein kinase-like (PK-like)"/>
    <property type="match status" value="1"/>
</dbReference>
<dbReference type="Proteomes" id="UP001500635">
    <property type="component" value="Unassembled WGS sequence"/>
</dbReference>
<evidence type="ECO:0000256" key="1">
    <source>
        <dbReference type="SAM" id="MobiDB-lite"/>
    </source>
</evidence>
<comment type="caution">
    <text evidence="3">The sequence shown here is derived from an EMBL/GenBank/DDBJ whole genome shotgun (WGS) entry which is preliminary data.</text>
</comment>
<gene>
    <name evidence="3" type="ORF">GCM10023147_41680</name>
</gene>
<dbReference type="Gene3D" id="3.90.1200.10">
    <property type="match status" value="1"/>
</dbReference>
<proteinExistence type="predicted"/>
<keyword evidence="4" id="KW-1185">Reference proteome</keyword>
<evidence type="ECO:0000313" key="4">
    <source>
        <dbReference type="Proteomes" id="UP001500635"/>
    </source>
</evidence>
<organism evidence="3 4">
    <name type="scientific">Tsukamurella soli</name>
    <dbReference type="NCBI Taxonomy" id="644556"/>
    <lineage>
        <taxon>Bacteria</taxon>
        <taxon>Bacillati</taxon>
        <taxon>Actinomycetota</taxon>
        <taxon>Actinomycetes</taxon>
        <taxon>Mycobacteriales</taxon>
        <taxon>Tsukamurellaceae</taxon>
        <taxon>Tsukamurella</taxon>
    </lineage>
</organism>